<evidence type="ECO:0000259" key="1">
    <source>
        <dbReference type="Pfam" id="PF18903"/>
    </source>
</evidence>
<proteinExistence type="predicted"/>
<reference evidence="2 3" key="1">
    <citation type="submission" date="2018-09" db="EMBL/GenBank/DDBJ databases">
        <title>Murine metabolic-syndrome-specific gut microbial biobank.</title>
        <authorList>
            <person name="Liu C."/>
        </authorList>
    </citation>
    <scope>NUCLEOTIDE SEQUENCE [LARGE SCALE GENOMIC DNA]</scope>
    <source>
        <strain evidence="2 3">0.1xD8-82</strain>
    </source>
</reference>
<evidence type="ECO:0000313" key="2">
    <source>
        <dbReference type="EMBL" id="RKI87892.1"/>
    </source>
</evidence>
<dbReference type="EMBL" id="RAYQ01000034">
    <property type="protein sequence ID" value="RKI87892.1"/>
    <property type="molecule type" value="Genomic_DNA"/>
</dbReference>
<feature type="domain" description="DUF5659" evidence="1">
    <location>
        <begin position="19"/>
        <end position="70"/>
    </location>
</feature>
<sequence length="74" mass="8951">MEEWFITSNTSKEIKTEKKAFPVYNQKLAGFLMMSGYRLMGMEENKKYQGKNVFYFMESQKIRESIQIYFGNRR</sequence>
<dbReference type="Pfam" id="PF18903">
    <property type="entry name" value="DUF5659"/>
    <property type="match status" value="1"/>
</dbReference>
<gene>
    <name evidence="2" type="ORF">D7V94_20230</name>
</gene>
<dbReference type="OrthoDB" id="2055344at2"/>
<protein>
    <recommendedName>
        <fullName evidence="1">DUF5659 domain-containing protein</fullName>
    </recommendedName>
</protein>
<keyword evidence="3" id="KW-1185">Reference proteome</keyword>
<dbReference type="Proteomes" id="UP000280696">
    <property type="component" value="Unassembled WGS sequence"/>
</dbReference>
<dbReference type="RefSeq" id="WP_120472113.1">
    <property type="nucleotide sequence ID" value="NZ_RAYQ01000034.1"/>
</dbReference>
<organism evidence="2 3">
    <name type="scientific">Parablautia intestinalis</name>
    <dbReference type="NCBI Taxonomy" id="2320100"/>
    <lineage>
        <taxon>Bacteria</taxon>
        <taxon>Bacillati</taxon>
        <taxon>Bacillota</taxon>
        <taxon>Clostridia</taxon>
        <taxon>Lachnospirales</taxon>
        <taxon>Lachnospiraceae</taxon>
        <taxon>Parablautia</taxon>
    </lineage>
</organism>
<name>A0A3A9A8C7_9FIRM</name>
<dbReference type="AlphaFoldDB" id="A0A3A9A8C7"/>
<comment type="caution">
    <text evidence="2">The sequence shown here is derived from an EMBL/GenBank/DDBJ whole genome shotgun (WGS) entry which is preliminary data.</text>
</comment>
<dbReference type="InterPro" id="IPR043718">
    <property type="entry name" value="DUF5659"/>
</dbReference>
<evidence type="ECO:0000313" key="3">
    <source>
        <dbReference type="Proteomes" id="UP000280696"/>
    </source>
</evidence>
<accession>A0A3A9A8C7</accession>